<accession>C6LW47</accession>
<dbReference type="EMBL" id="ACGJ01002483">
    <property type="protein sequence ID" value="EES99760.1"/>
    <property type="molecule type" value="Genomic_DNA"/>
</dbReference>
<comment type="caution">
    <text evidence="2">The sequence shown here is derived from an EMBL/GenBank/DDBJ whole genome shotgun (WGS) entry which is preliminary data.</text>
</comment>
<dbReference type="AlphaFoldDB" id="C6LW47"/>
<protein>
    <submittedName>
        <fullName evidence="2">Uncharacterized protein</fullName>
    </submittedName>
</protein>
<feature type="region of interest" description="Disordered" evidence="1">
    <location>
        <begin position="213"/>
        <end position="264"/>
    </location>
</feature>
<feature type="compositionally biased region" description="Basic and acidic residues" evidence="1">
    <location>
        <begin position="217"/>
        <end position="229"/>
    </location>
</feature>
<name>C6LW47_GIAIB</name>
<evidence type="ECO:0000313" key="3">
    <source>
        <dbReference type="Proteomes" id="UP000002488"/>
    </source>
</evidence>
<sequence length="392" mass="43192">MSASQQAENCLGIRLVWDIIQEKTIPADRDFALHAVGKDLVERNADIYQEALTNVEILRGMFANVASVSGSASALIPAKDPHLHFDEHEALSKEIADFLRQSGVEKRNTLSRSKSQAQRFHGITEACHKQEKFKASKVVQRILSSRTASAMSGETDARQFTYVSNTLFDGLTSVSGVCTSPPAPPERRIPATKFTLSSVPHTVMEKHASVDCANEPLSHDNDDDHKGEGSDDIDFYAIDNSPAEKQPENRLERQPGPREAPLDPYVYDASTLRKLKLTASNYTGDFIVRIRELLEAEYNYLLRKVEKIQDTITNTAKVNEIALTISQELLESTKSLTEADITRLRDAAAPYCHDQDSGMRSAKPLLASPSHSTAAPLATSMSALKCLPKIGK</sequence>
<proteinExistence type="predicted"/>
<dbReference type="VEuPathDB" id="GiardiaDB:GL50581_3005"/>
<dbReference type="Proteomes" id="UP000002488">
    <property type="component" value="Unassembled WGS sequence"/>
</dbReference>
<evidence type="ECO:0000256" key="1">
    <source>
        <dbReference type="SAM" id="MobiDB-lite"/>
    </source>
</evidence>
<dbReference type="OrthoDB" id="10259365at2759"/>
<dbReference type="OMA" id="IRLVWDI"/>
<evidence type="ECO:0000313" key="2">
    <source>
        <dbReference type="EMBL" id="EES99760.1"/>
    </source>
</evidence>
<gene>
    <name evidence="2" type="ORF">GL50581_3005</name>
</gene>
<feature type="compositionally biased region" description="Basic and acidic residues" evidence="1">
    <location>
        <begin position="245"/>
        <end position="256"/>
    </location>
</feature>
<organism evidence="2 3">
    <name type="scientific">Giardia intestinalis (strain ATCC 50581 / GS clone H7)</name>
    <name type="common">Giardia lamblia</name>
    <dbReference type="NCBI Taxonomy" id="598745"/>
    <lineage>
        <taxon>Eukaryota</taxon>
        <taxon>Metamonada</taxon>
        <taxon>Diplomonadida</taxon>
        <taxon>Hexamitidae</taxon>
        <taxon>Giardiinae</taxon>
        <taxon>Giardia</taxon>
    </lineage>
</organism>
<reference evidence="2 3" key="1">
    <citation type="journal article" date="2009" name="PLoS Pathog.">
        <title>Draft genome sequencing of giardia intestinalis assemblage B isolate GS: is human giardiasis caused by two different species?</title>
        <authorList>
            <person name="Franzen O."/>
            <person name="Jerlstrom-Hultqvist J."/>
            <person name="Castro E."/>
            <person name="Sherwood E."/>
            <person name="Ankarklev J."/>
            <person name="Reiner D.S."/>
            <person name="Palm D."/>
            <person name="Andersson J.O."/>
            <person name="Andersson B."/>
            <person name="Svard S.G."/>
        </authorList>
    </citation>
    <scope>NUCLEOTIDE SEQUENCE [LARGE SCALE GENOMIC DNA]</scope>
    <source>
        <strain evidence="3">ATCC 50581 / GS clone H7</strain>
    </source>
</reference>